<feature type="domain" description="Cullin family profile" evidence="5">
    <location>
        <begin position="247"/>
        <end position="705"/>
    </location>
</feature>
<dbReference type="InterPro" id="IPR045093">
    <property type="entry name" value="Cullin"/>
</dbReference>
<gene>
    <name evidence="6" type="ORF">Naga_100220g1</name>
</gene>
<dbReference type="InterPro" id="IPR036390">
    <property type="entry name" value="WH_DNA-bd_sf"/>
</dbReference>
<dbReference type="PANTHER" id="PTHR11932">
    <property type="entry name" value="CULLIN"/>
    <property type="match status" value="1"/>
</dbReference>
<dbReference type="PROSITE" id="PS50069">
    <property type="entry name" value="CULLIN_2"/>
    <property type="match status" value="1"/>
</dbReference>
<dbReference type="Gene3D" id="1.20.1310.10">
    <property type="entry name" value="Cullin Repeats"/>
    <property type="match status" value="2"/>
</dbReference>
<dbReference type="Gene3D" id="3.30.230.130">
    <property type="entry name" value="Cullin, Chain C, Domain 2"/>
    <property type="match status" value="1"/>
</dbReference>
<dbReference type="InterPro" id="IPR019559">
    <property type="entry name" value="Cullin_neddylation_domain"/>
</dbReference>
<evidence type="ECO:0000313" key="6">
    <source>
        <dbReference type="EMBL" id="EWM21928.1"/>
    </source>
</evidence>
<dbReference type="GO" id="GO:0031625">
    <property type="term" value="F:ubiquitin protein ligase binding"/>
    <property type="evidence" value="ECO:0007669"/>
    <property type="project" value="InterPro"/>
</dbReference>
<dbReference type="AlphaFoldDB" id="W7TEJ5"/>
<dbReference type="InterPro" id="IPR059120">
    <property type="entry name" value="Cullin-like_AB"/>
</dbReference>
<dbReference type="EMBL" id="AZIL01002350">
    <property type="protein sequence ID" value="EWM21928.1"/>
    <property type="molecule type" value="Genomic_DNA"/>
</dbReference>
<feature type="compositionally biased region" description="Low complexity" evidence="4">
    <location>
        <begin position="501"/>
        <end position="510"/>
    </location>
</feature>
<evidence type="ECO:0000256" key="3">
    <source>
        <dbReference type="RuleBase" id="RU003829"/>
    </source>
</evidence>
<dbReference type="SMART" id="SM00182">
    <property type="entry name" value="CULLIN"/>
    <property type="match status" value="1"/>
</dbReference>
<sequence>EHLAVLRRVIGSFVALGTTLEPSHPVGFYKEQLEDHVLREVYLHYVYKAGLFAAEVSAGHADEAAVAKYIRTVEGCVAAEKAIWEPVYPSTSRGAVRVVRKSMLESQPHHQILMAFANAALAFHAERLADLELLYRLLDNEDVEPTKGIEALRNIFFGFVKEVGAREVKRANEEARHRQSSPLRPDMSHMLARSSLPPDYVCSDTIQTMLDLYSHYLTLVRVTFKDDSRFAKAFKTACEHFINALPNMSESLAIHAHYFLDKNCPESRMENVDVALDSIVLLFNFIQDKDLFHRSYARLLAARIISFSSVSDEAERRMMKHLMQVCGFQYAMTFQRMFMDKTLSFELSCEFAEWEREHRAQQQRLLLMRQKQLAEGRGVCLEGGDEVGGADGVTGLEEGGRGGAGGAGGAIGEVGRGGHGRRKSDSAIEFVETESGHVTPRSVSPKLSHGMRFIGLHDSSPLQVLLSKRVFADKVKKYKERGLVSTPASSALAPKGDLPHPSSASPQAAAQGGGGTIGTYSVMSGRTPSYHRGNTFFFGDDDMNSPGTAGAGGGGGGSGGAGFSWSHSVLDAPNAKKGIRQTSGAGGEAEVEFFVFILTGGSWPYPSTGQLVQLPAPLMRCVESFSTFYDAKYKRRRLTWLHELGHGEVLFRCPASDRSYTLLVSTSQICILLLFNSRSAWSVEELQRALDLDLGELVLCLYPLLRSQVLTCRPEVAVASKLTKHHTVVVNEGLSRRGCRLAVPRKCDEAELPSALDSPRSMDPARISPTLLNERKSAIEARVVHLMKKAGSMRHDKLIEAVLQHTRQMNFLPPVDFICEVIRADIDKDFLELAEDGPNPLYRYLA</sequence>
<dbReference type="Proteomes" id="UP000019335">
    <property type="component" value="Unassembled WGS sequence"/>
</dbReference>
<dbReference type="InterPro" id="IPR036388">
    <property type="entry name" value="WH-like_DNA-bd_sf"/>
</dbReference>
<reference evidence="6 7" key="1">
    <citation type="journal article" date="2014" name="Mol. Plant">
        <title>Chromosome Scale Genome Assembly and Transcriptome Profiling of Nannochloropsis gaditana in Nitrogen Depletion.</title>
        <authorList>
            <person name="Corteggiani Carpinelli E."/>
            <person name="Telatin A."/>
            <person name="Vitulo N."/>
            <person name="Forcato C."/>
            <person name="D'Angelo M."/>
            <person name="Schiavon R."/>
            <person name="Vezzi A."/>
            <person name="Giacometti G.M."/>
            <person name="Morosinotto T."/>
            <person name="Valle G."/>
        </authorList>
    </citation>
    <scope>NUCLEOTIDE SEQUENCE [LARGE SCALE GENOMIC DNA]</scope>
    <source>
        <strain evidence="6 7">B-31</strain>
    </source>
</reference>
<feature type="non-terminal residue" evidence="6">
    <location>
        <position position="1"/>
    </location>
</feature>
<evidence type="ECO:0000256" key="4">
    <source>
        <dbReference type="SAM" id="MobiDB-lite"/>
    </source>
</evidence>
<proteinExistence type="inferred from homology"/>
<comment type="similarity">
    <text evidence="1 2 3">Belongs to the cullin family.</text>
</comment>
<dbReference type="InterPro" id="IPR016159">
    <property type="entry name" value="Cullin_repeat-like_dom_sf"/>
</dbReference>
<protein>
    <submittedName>
        <fullName evidence="6">Cre-cul-1 protein</fullName>
    </submittedName>
</protein>
<dbReference type="Gene3D" id="1.10.10.10">
    <property type="entry name" value="Winged helix-like DNA-binding domain superfamily/Winged helix DNA-binding domain"/>
    <property type="match status" value="1"/>
</dbReference>
<organism evidence="6 7">
    <name type="scientific">Nannochloropsis gaditana</name>
    <dbReference type="NCBI Taxonomy" id="72520"/>
    <lineage>
        <taxon>Eukaryota</taxon>
        <taxon>Sar</taxon>
        <taxon>Stramenopiles</taxon>
        <taxon>Ochrophyta</taxon>
        <taxon>Eustigmatophyceae</taxon>
        <taxon>Eustigmatales</taxon>
        <taxon>Monodopsidaceae</taxon>
        <taxon>Nannochloropsis</taxon>
    </lineage>
</organism>
<dbReference type="OrthoDB" id="27073at2759"/>
<feature type="compositionally biased region" description="Gly residues" evidence="4">
    <location>
        <begin position="401"/>
        <end position="417"/>
    </location>
</feature>
<name>W7TEJ5_9STRA</name>
<dbReference type="SUPFAM" id="SSF46785">
    <property type="entry name" value="Winged helix' DNA-binding domain"/>
    <property type="match status" value="1"/>
</dbReference>
<dbReference type="SUPFAM" id="SSF74788">
    <property type="entry name" value="Cullin repeat-like"/>
    <property type="match status" value="1"/>
</dbReference>
<dbReference type="Pfam" id="PF26557">
    <property type="entry name" value="Cullin_AB"/>
    <property type="match status" value="1"/>
</dbReference>
<dbReference type="InterPro" id="IPR001373">
    <property type="entry name" value="Cullin_N"/>
</dbReference>
<accession>W7TEJ5</accession>
<feature type="region of interest" description="Disordered" evidence="4">
    <location>
        <begin position="394"/>
        <end position="424"/>
    </location>
</feature>
<evidence type="ECO:0000256" key="2">
    <source>
        <dbReference type="PROSITE-ProRule" id="PRU00330"/>
    </source>
</evidence>
<keyword evidence="7" id="KW-1185">Reference proteome</keyword>
<dbReference type="GO" id="GO:0006511">
    <property type="term" value="P:ubiquitin-dependent protein catabolic process"/>
    <property type="evidence" value="ECO:0007669"/>
    <property type="project" value="InterPro"/>
</dbReference>
<dbReference type="SUPFAM" id="SSF75632">
    <property type="entry name" value="Cullin homology domain"/>
    <property type="match status" value="1"/>
</dbReference>
<evidence type="ECO:0000259" key="5">
    <source>
        <dbReference type="PROSITE" id="PS50069"/>
    </source>
</evidence>
<dbReference type="Pfam" id="PF00888">
    <property type="entry name" value="Cullin"/>
    <property type="match status" value="1"/>
</dbReference>
<dbReference type="SMART" id="SM00884">
    <property type="entry name" value="Cullin_Nedd8"/>
    <property type="match status" value="1"/>
</dbReference>
<dbReference type="InterPro" id="IPR036317">
    <property type="entry name" value="Cullin_homology_sf"/>
</dbReference>
<dbReference type="InterPro" id="IPR016158">
    <property type="entry name" value="Cullin_homology"/>
</dbReference>
<evidence type="ECO:0000256" key="1">
    <source>
        <dbReference type="ARBA" id="ARBA00006019"/>
    </source>
</evidence>
<feature type="region of interest" description="Disordered" evidence="4">
    <location>
        <begin position="488"/>
        <end position="521"/>
    </location>
</feature>
<comment type="caution">
    <text evidence="6">The sequence shown here is derived from an EMBL/GenBank/DDBJ whole genome shotgun (WGS) entry which is preliminary data.</text>
</comment>
<evidence type="ECO:0000313" key="7">
    <source>
        <dbReference type="Proteomes" id="UP000019335"/>
    </source>
</evidence>